<protein>
    <recommendedName>
        <fullName evidence="1">F-box domain-containing protein</fullName>
    </recommendedName>
</protein>
<sequence length="277" mass="32111">MPLQIPEGVLLRVLRAVPRKDLANLRLVSRQVNVVATQLLFEQLNISYGYNRSEAQMKGLIASGLCPLIKTVFVPSESFFRRIDRFSFSNIGKFPWSFDHPRFPCNPAHEPRTDVARAQVYWELGFYEAGALPGSLVIDNPNQFPWKVMHSREKVWRLEQDEYTYSKTLIDFFRAAVNVESVEFACGVGYLDERMDLWNSIIFHLLGELKNSRIQMIVLSVPQHQCLTKLLGETRNKSKTYPLGAGKRAPWLLFRDQYGIRCEWFPTYMFELPKSVL</sequence>
<comment type="caution">
    <text evidence="2">The sequence shown here is derived from an EMBL/GenBank/DDBJ whole genome shotgun (WGS) entry which is preliminary data.</text>
</comment>
<organism evidence="2 3">
    <name type="scientific">Orbilia oligospora</name>
    <name type="common">Nematode-trapping fungus</name>
    <name type="synonym">Arthrobotrys oligospora</name>
    <dbReference type="NCBI Taxonomy" id="2813651"/>
    <lineage>
        <taxon>Eukaryota</taxon>
        <taxon>Fungi</taxon>
        <taxon>Dikarya</taxon>
        <taxon>Ascomycota</taxon>
        <taxon>Pezizomycotina</taxon>
        <taxon>Orbiliomycetes</taxon>
        <taxon>Orbiliales</taxon>
        <taxon>Orbiliaceae</taxon>
        <taxon>Orbilia</taxon>
    </lineage>
</organism>
<proteinExistence type="predicted"/>
<dbReference type="Proteomes" id="UP000479691">
    <property type="component" value="Unassembled WGS sequence"/>
</dbReference>
<accession>A0A7C8KSS9</accession>
<dbReference type="InterPro" id="IPR001810">
    <property type="entry name" value="F-box_dom"/>
</dbReference>
<dbReference type="AlphaFoldDB" id="A0A7C8KSS9"/>
<feature type="domain" description="F-box" evidence="1">
    <location>
        <begin position="1"/>
        <end position="44"/>
    </location>
</feature>
<dbReference type="EMBL" id="JAABOE010000060">
    <property type="protein sequence ID" value="KAF3173435.1"/>
    <property type="molecule type" value="Genomic_DNA"/>
</dbReference>
<evidence type="ECO:0000313" key="2">
    <source>
        <dbReference type="EMBL" id="KAF3173435.1"/>
    </source>
</evidence>
<evidence type="ECO:0000259" key="1">
    <source>
        <dbReference type="PROSITE" id="PS50181"/>
    </source>
</evidence>
<reference evidence="2 3" key="1">
    <citation type="submission" date="2019-06" db="EMBL/GenBank/DDBJ databases">
        <authorList>
            <person name="Palmer J.M."/>
        </authorList>
    </citation>
    <scope>NUCLEOTIDE SEQUENCE [LARGE SCALE GENOMIC DNA]</scope>
    <source>
        <strain evidence="2 3">TWF788</strain>
    </source>
</reference>
<dbReference type="PROSITE" id="PS50181">
    <property type="entry name" value="FBOX"/>
    <property type="match status" value="1"/>
</dbReference>
<evidence type="ECO:0000313" key="3">
    <source>
        <dbReference type="Proteomes" id="UP000479691"/>
    </source>
</evidence>
<name>A0A7C8KSS9_ORBOL</name>
<gene>
    <name evidence="2" type="ORF">TWF788_009181</name>
</gene>